<comment type="cofactor">
    <cofactor evidence="2">
        <name>a divalent metal cation</name>
        <dbReference type="ChEBI" id="CHEBI:60240"/>
    </cofactor>
</comment>
<evidence type="ECO:0000313" key="5">
    <source>
        <dbReference type="Proteomes" id="UP000632154"/>
    </source>
</evidence>
<dbReference type="SUPFAM" id="SSF56300">
    <property type="entry name" value="Metallo-dependent phosphatases"/>
    <property type="match status" value="1"/>
</dbReference>
<gene>
    <name evidence="4" type="ORF">GCM10017783_08630</name>
</gene>
<name>A0ABQ3K270_9DEIO</name>
<evidence type="ECO:0000256" key="2">
    <source>
        <dbReference type="RuleBase" id="RU362039"/>
    </source>
</evidence>
<evidence type="ECO:0000313" key="4">
    <source>
        <dbReference type="EMBL" id="GHF98890.1"/>
    </source>
</evidence>
<proteinExistence type="inferred from homology"/>
<evidence type="ECO:0000256" key="1">
    <source>
        <dbReference type="ARBA" id="ARBA00008950"/>
    </source>
</evidence>
<dbReference type="PANTHER" id="PTHR11124">
    <property type="entry name" value="VACUOLAR SORTING PROTEIN VPS29"/>
    <property type="match status" value="1"/>
</dbReference>
<dbReference type="Proteomes" id="UP000632154">
    <property type="component" value="Unassembled WGS sequence"/>
</dbReference>
<dbReference type="EC" id="3.1.4.-" evidence="2"/>
<dbReference type="Pfam" id="PF12850">
    <property type="entry name" value="Metallophos_2"/>
    <property type="match status" value="1"/>
</dbReference>
<dbReference type="InterPro" id="IPR000979">
    <property type="entry name" value="Phosphodiesterase_MJ0936/Vps29"/>
</dbReference>
<keyword evidence="5" id="KW-1185">Reference proteome</keyword>
<dbReference type="EMBL" id="BNAL01000007">
    <property type="protein sequence ID" value="GHF98890.1"/>
    <property type="molecule type" value="Genomic_DNA"/>
</dbReference>
<comment type="similarity">
    <text evidence="1 2">Belongs to the metallophosphoesterase superfamily. YfcE family.</text>
</comment>
<accession>A0ABQ3K270</accession>
<dbReference type="InterPro" id="IPR029052">
    <property type="entry name" value="Metallo-depent_PP-like"/>
</dbReference>
<sequence>MTPSTLRNMRVLVLSDTHGLLRPEVLALLPQAELVLHAGDVGKPEVLSALREAANCPVHAVRGNVDTAPPLSQLPATELVEVGGRFLYMLHRLDDLDLSPQAAGIDAVIFGHTHRPEQRHDSGVLYLNPGSVGPRRFSLPVACAWLDLPSLSVTAVELA</sequence>
<evidence type="ECO:0000259" key="3">
    <source>
        <dbReference type="Pfam" id="PF12850"/>
    </source>
</evidence>
<reference evidence="5" key="1">
    <citation type="journal article" date="2019" name="Int. J. Syst. Evol. Microbiol.">
        <title>The Global Catalogue of Microorganisms (GCM) 10K type strain sequencing project: providing services to taxonomists for standard genome sequencing and annotation.</title>
        <authorList>
            <consortium name="The Broad Institute Genomics Platform"/>
            <consortium name="The Broad Institute Genome Sequencing Center for Infectious Disease"/>
            <person name="Wu L."/>
            <person name="Ma J."/>
        </authorList>
    </citation>
    <scope>NUCLEOTIDE SEQUENCE [LARGE SCALE GENOMIC DNA]</scope>
    <source>
        <strain evidence="5">CGMCC 1.18439</strain>
    </source>
</reference>
<comment type="caution">
    <text evidence="4">The sequence shown here is derived from an EMBL/GenBank/DDBJ whole genome shotgun (WGS) entry which is preliminary data.</text>
</comment>
<dbReference type="InterPro" id="IPR024654">
    <property type="entry name" value="Calcineurin-like_PHP_lpxH"/>
</dbReference>
<protein>
    <recommendedName>
        <fullName evidence="2">Phosphoesterase</fullName>
        <ecNumber evidence="2">3.1.4.-</ecNumber>
    </recommendedName>
</protein>
<organism evidence="4 5">
    <name type="scientific">Deinococcus piscis</name>
    <dbReference type="NCBI Taxonomy" id="394230"/>
    <lineage>
        <taxon>Bacteria</taxon>
        <taxon>Thermotogati</taxon>
        <taxon>Deinococcota</taxon>
        <taxon>Deinococci</taxon>
        <taxon>Deinococcales</taxon>
        <taxon>Deinococcaceae</taxon>
        <taxon>Deinococcus</taxon>
    </lineage>
</organism>
<feature type="domain" description="Calcineurin-like phosphoesterase" evidence="3">
    <location>
        <begin position="9"/>
        <end position="148"/>
    </location>
</feature>
<dbReference type="NCBIfam" id="TIGR00040">
    <property type="entry name" value="yfcE"/>
    <property type="match status" value="1"/>
</dbReference>
<keyword evidence="2" id="KW-0479">Metal-binding</keyword>
<dbReference type="Gene3D" id="3.60.21.10">
    <property type="match status" value="1"/>
</dbReference>